<dbReference type="Pfam" id="PF24758">
    <property type="entry name" value="LRR_At5g56370"/>
    <property type="match status" value="1"/>
</dbReference>
<gene>
    <name evidence="2" type="ORF">TAV2_LOCUS12788</name>
</gene>
<dbReference type="PANTHER" id="PTHR31900:SF34">
    <property type="entry name" value="EMB|CAB62440.1-RELATED"/>
    <property type="match status" value="1"/>
</dbReference>
<sequence length="270" mass="30271">MPRLDFDSCDHKGKLGTFSNNVCESLLSHKALVLESLHISFSTYKCDATEIGMWIGIAYAQHVRKLVLDVESRGGFELPRSLYNCEILETLRLKAGSFYLNDQVCLKSLKTLYLHPNSVISEASFVNLLSGCPNLENLVVHTLPKSRSLTTFTISVPSLLRLSISKQSNYSCSYVINAPSLKYLKIEANHKFEFRLIESVTNLVEAHLLIENASPMVSENLMSLLTSAKRLSLELLPMQVGFQIFLQSVELLVVITLFHVRTNTAPYALD</sequence>
<dbReference type="Gene3D" id="3.80.10.10">
    <property type="entry name" value="Ribonuclease Inhibitor"/>
    <property type="match status" value="1"/>
</dbReference>
<evidence type="ECO:0000259" key="1">
    <source>
        <dbReference type="Pfam" id="PF24758"/>
    </source>
</evidence>
<dbReference type="InterPro" id="IPR032675">
    <property type="entry name" value="LRR_dom_sf"/>
</dbReference>
<dbReference type="Proteomes" id="UP000836841">
    <property type="component" value="Chromosome 4"/>
</dbReference>
<dbReference type="PANTHER" id="PTHR31900">
    <property type="entry name" value="F-BOX/RNI SUPERFAMILY PROTEIN-RELATED"/>
    <property type="match status" value="1"/>
</dbReference>
<reference evidence="2 3" key="1">
    <citation type="submission" date="2022-03" db="EMBL/GenBank/DDBJ databases">
        <authorList>
            <person name="Nunn A."/>
            <person name="Chopra R."/>
            <person name="Nunn A."/>
            <person name="Contreras Garrido A."/>
        </authorList>
    </citation>
    <scope>NUCLEOTIDE SEQUENCE [LARGE SCALE GENOMIC DNA]</scope>
</reference>
<evidence type="ECO:0000313" key="3">
    <source>
        <dbReference type="Proteomes" id="UP000836841"/>
    </source>
</evidence>
<name>A0AAU9S7F3_THLAR</name>
<keyword evidence="3" id="KW-1185">Reference proteome</keyword>
<protein>
    <recommendedName>
        <fullName evidence="1">F-box/LRR-repeat protein 15/At3g58940/PEG3-like LRR domain-containing protein</fullName>
    </recommendedName>
</protein>
<dbReference type="SUPFAM" id="SSF52047">
    <property type="entry name" value="RNI-like"/>
    <property type="match status" value="1"/>
</dbReference>
<dbReference type="InterPro" id="IPR055411">
    <property type="entry name" value="LRR_FXL15/At3g58940/PEG3-like"/>
</dbReference>
<dbReference type="EMBL" id="OU466860">
    <property type="protein sequence ID" value="CAH2061362.1"/>
    <property type="molecule type" value="Genomic_DNA"/>
</dbReference>
<evidence type="ECO:0000313" key="2">
    <source>
        <dbReference type="EMBL" id="CAH2061362.1"/>
    </source>
</evidence>
<proteinExistence type="predicted"/>
<organism evidence="2 3">
    <name type="scientific">Thlaspi arvense</name>
    <name type="common">Field penny-cress</name>
    <dbReference type="NCBI Taxonomy" id="13288"/>
    <lineage>
        <taxon>Eukaryota</taxon>
        <taxon>Viridiplantae</taxon>
        <taxon>Streptophyta</taxon>
        <taxon>Embryophyta</taxon>
        <taxon>Tracheophyta</taxon>
        <taxon>Spermatophyta</taxon>
        <taxon>Magnoliopsida</taxon>
        <taxon>eudicotyledons</taxon>
        <taxon>Gunneridae</taxon>
        <taxon>Pentapetalae</taxon>
        <taxon>rosids</taxon>
        <taxon>malvids</taxon>
        <taxon>Brassicales</taxon>
        <taxon>Brassicaceae</taxon>
        <taxon>Thlaspideae</taxon>
        <taxon>Thlaspi</taxon>
    </lineage>
</organism>
<feature type="domain" description="F-box/LRR-repeat protein 15/At3g58940/PEG3-like LRR" evidence="1">
    <location>
        <begin position="54"/>
        <end position="186"/>
    </location>
</feature>
<accession>A0AAU9S7F3</accession>
<dbReference type="InterPro" id="IPR050232">
    <property type="entry name" value="FBL13/AtMIF1-like"/>
</dbReference>
<dbReference type="AlphaFoldDB" id="A0AAU9S7F3"/>